<dbReference type="Gene3D" id="1.10.10.10">
    <property type="entry name" value="Winged helix-like DNA-binding domain superfamily/Winged helix DNA-binding domain"/>
    <property type="match status" value="1"/>
</dbReference>
<keyword evidence="1" id="KW-0805">Transcription regulation</keyword>
<dbReference type="SMART" id="SM00345">
    <property type="entry name" value="HTH_GNTR"/>
    <property type="match status" value="1"/>
</dbReference>
<dbReference type="InterPro" id="IPR036388">
    <property type="entry name" value="WH-like_DNA-bd_sf"/>
</dbReference>
<dbReference type="Proteomes" id="UP000218113">
    <property type="component" value="Unassembled WGS sequence"/>
</dbReference>
<dbReference type="GO" id="GO:0003700">
    <property type="term" value="F:DNA-binding transcription factor activity"/>
    <property type="evidence" value="ECO:0007669"/>
    <property type="project" value="InterPro"/>
</dbReference>
<dbReference type="CDD" id="cd07377">
    <property type="entry name" value="WHTH_GntR"/>
    <property type="match status" value="1"/>
</dbReference>
<evidence type="ECO:0000313" key="5">
    <source>
        <dbReference type="EMBL" id="PCI25874.1"/>
    </source>
</evidence>
<keyword evidence="3" id="KW-0804">Transcription</keyword>
<evidence type="ECO:0000256" key="1">
    <source>
        <dbReference type="ARBA" id="ARBA00023015"/>
    </source>
</evidence>
<proteinExistence type="predicted"/>
<dbReference type="Gene3D" id="1.10.287.100">
    <property type="match status" value="1"/>
</dbReference>
<comment type="caution">
    <text evidence="5">The sequence shown here is derived from an EMBL/GenBank/DDBJ whole genome shotgun (WGS) entry which is preliminary data.</text>
</comment>
<dbReference type="EMBL" id="NVSR01000109">
    <property type="protein sequence ID" value="PCI25874.1"/>
    <property type="molecule type" value="Genomic_DNA"/>
</dbReference>
<accession>A0A2A4SXM5</accession>
<feature type="domain" description="HTH gntR-type" evidence="4">
    <location>
        <begin position="7"/>
        <end position="75"/>
    </location>
</feature>
<name>A0A2A4SXM5_9DELT</name>
<dbReference type="InterPro" id="IPR000524">
    <property type="entry name" value="Tscrpt_reg_HTH_GntR"/>
</dbReference>
<organism evidence="5 6">
    <name type="scientific">SAR324 cluster bacterium</name>
    <dbReference type="NCBI Taxonomy" id="2024889"/>
    <lineage>
        <taxon>Bacteria</taxon>
        <taxon>Deltaproteobacteria</taxon>
        <taxon>SAR324 cluster</taxon>
    </lineage>
</organism>
<dbReference type="PANTHER" id="PTHR38445">
    <property type="entry name" value="HTH-TYPE TRANSCRIPTIONAL REPRESSOR YTRA"/>
    <property type="match status" value="1"/>
</dbReference>
<evidence type="ECO:0000256" key="3">
    <source>
        <dbReference type="ARBA" id="ARBA00023163"/>
    </source>
</evidence>
<dbReference type="InterPro" id="IPR036390">
    <property type="entry name" value="WH_DNA-bd_sf"/>
</dbReference>
<keyword evidence="2" id="KW-0238">DNA-binding</keyword>
<sequence>MEFKKKQAIYLQIGDLICDKIITREWVQDEKIPSVREMAVQVEVNPNTVMRSYAYLQDQGIIYNKRGIGYFVSEESLGHIRGLKKKKFIQQELPQLFKTMEILQVPFDELAEYYEAFQNNREL</sequence>
<protein>
    <submittedName>
        <fullName evidence="5">GntR family transcriptional regulator</fullName>
    </submittedName>
</protein>
<dbReference type="Pfam" id="PF00392">
    <property type="entry name" value="GntR"/>
    <property type="match status" value="1"/>
</dbReference>
<evidence type="ECO:0000313" key="6">
    <source>
        <dbReference type="Proteomes" id="UP000218113"/>
    </source>
</evidence>
<dbReference type="PROSITE" id="PS50949">
    <property type="entry name" value="HTH_GNTR"/>
    <property type="match status" value="1"/>
</dbReference>
<evidence type="ECO:0000256" key="2">
    <source>
        <dbReference type="ARBA" id="ARBA00023125"/>
    </source>
</evidence>
<dbReference type="AlphaFoldDB" id="A0A2A4SXM5"/>
<evidence type="ECO:0000259" key="4">
    <source>
        <dbReference type="PROSITE" id="PS50949"/>
    </source>
</evidence>
<dbReference type="PANTHER" id="PTHR38445:SF10">
    <property type="entry name" value="GNTR-FAMILY TRANSCRIPTIONAL REGULATOR"/>
    <property type="match status" value="1"/>
</dbReference>
<dbReference type="SUPFAM" id="SSF46785">
    <property type="entry name" value="Winged helix' DNA-binding domain"/>
    <property type="match status" value="1"/>
</dbReference>
<gene>
    <name evidence="5" type="ORF">COB67_10565</name>
</gene>
<dbReference type="GO" id="GO:0003677">
    <property type="term" value="F:DNA binding"/>
    <property type="evidence" value="ECO:0007669"/>
    <property type="project" value="UniProtKB-KW"/>
</dbReference>
<reference evidence="6" key="1">
    <citation type="submission" date="2017-08" db="EMBL/GenBank/DDBJ databases">
        <title>A dynamic microbial community with high functional redundancy inhabits the cold, oxic subseafloor aquifer.</title>
        <authorList>
            <person name="Tully B.J."/>
            <person name="Wheat C.G."/>
            <person name="Glazer B.T."/>
            <person name="Huber J.A."/>
        </authorList>
    </citation>
    <scope>NUCLEOTIDE SEQUENCE [LARGE SCALE GENOMIC DNA]</scope>
</reference>